<feature type="transmembrane region" description="Helical" evidence="2">
    <location>
        <begin position="187"/>
        <end position="211"/>
    </location>
</feature>
<dbReference type="PANTHER" id="PTHR21530">
    <property type="entry name" value="PHEROMONE SHUTDOWN PROTEIN"/>
    <property type="match status" value="1"/>
</dbReference>
<evidence type="ECO:0000313" key="4">
    <source>
        <dbReference type="Proteomes" id="UP001500194"/>
    </source>
</evidence>
<keyword evidence="4" id="KW-1185">Reference proteome</keyword>
<feature type="transmembrane region" description="Helical" evidence="2">
    <location>
        <begin position="435"/>
        <end position="461"/>
    </location>
</feature>
<dbReference type="Pfam" id="PF01963">
    <property type="entry name" value="TraB_PrgY_gumN"/>
    <property type="match status" value="2"/>
</dbReference>
<dbReference type="EMBL" id="BAAADU010000002">
    <property type="protein sequence ID" value="GAA0656367.1"/>
    <property type="molecule type" value="Genomic_DNA"/>
</dbReference>
<evidence type="ECO:0000256" key="1">
    <source>
        <dbReference type="SAM" id="MobiDB-lite"/>
    </source>
</evidence>
<evidence type="ECO:0000256" key="2">
    <source>
        <dbReference type="SAM" id="Phobius"/>
    </source>
</evidence>
<feature type="transmembrane region" description="Helical" evidence="2">
    <location>
        <begin position="341"/>
        <end position="361"/>
    </location>
</feature>
<protein>
    <submittedName>
        <fullName evidence="3">TraB/GumN family protein</fullName>
    </submittedName>
</protein>
<dbReference type="InterPro" id="IPR046345">
    <property type="entry name" value="TraB_PrgY-like"/>
</dbReference>
<proteinExistence type="predicted"/>
<reference evidence="3 4" key="1">
    <citation type="journal article" date="2019" name="Int. J. Syst. Evol. Microbiol.">
        <title>The Global Catalogue of Microorganisms (GCM) 10K type strain sequencing project: providing services to taxonomists for standard genome sequencing and annotation.</title>
        <authorList>
            <consortium name="The Broad Institute Genomics Platform"/>
            <consortium name="The Broad Institute Genome Sequencing Center for Infectious Disease"/>
            <person name="Wu L."/>
            <person name="Ma J."/>
        </authorList>
    </citation>
    <scope>NUCLEOTIDE SEQUENCE [LARGE SCALE GENOMIC DNA]</scope>
    <source>
        <strain evidence="3 4">JCM 16327</strain>
    </source>
</reference>
<accession>A0AAV3T2W0</accession>
<keyword evidence="2" id="KW-0812">Transmembrane</keyword>
<dbReference type="InterPro" id="IPR002816">
    <property type="entry name" value="TraB/PrgY/GumN_fam"/>
</dbReference>
<dbReference type="GeneID" id="68573283"/>
<name>A0AAV3T2W0_9EURY</name>
<dbReference type="AlphaFoldDB" id="A0AAV3T2W0"/>
<keyword evidence="2" id="KW-0472">Membrane</keyword>
<dbReference type="CDD" id="cd14726">
    <property type="entry name" value="TraB_PrgY-like"/>
    <property type="match status" value="1"/>
</dbReference>
<keyword evidence="2" id="KW-1133">Transmembrane helix</keyword>
<dbReference type="PANTHER" id="PTHR21530:SF7">
    <property type="entry name" value="TRAB DOMAIN-CONTAINING PROTEIN"/>
    <property type="match status" value="1"/>
</dbReference>
<gene>
    <name evidence="3" type="ORF">GCM10009019_20370</name>
</gene>
<evidence type="ECO:0000313" key="3">
    <source>
        <dbReference type="EMBL" id="GAA0656367.1"/>
    </source>
</evidence>
<feature type="region of interest" description="Disordered" evidence="1">
    <location>
        <begin position="1"/>
        <end position="34"/>
    </location>
</feature>
<dbReference type="Proteomes" id="UP001500194">
    <property type="component" value="Unassembled WGS sequence"/>
</dbReference>
<dbReference type="RefSeq" id="WP_227259934.1">
    <property type="nucleotide sequence ID" value="NZ_BAAADU010000002.1"/>
</dbReference>
<sequence>MSDESREGSVHLVGTAHVSSESVETVEREIEERDPDVVAVELDEGRYRQMKGDAPDDIDPKDLLRGSMAFQFLAYWLLSYVQQRMGERFDVSPGADMLAAVDTAEALGIDVALVDRNIQVTIQRFWTRMGFVEKLRMVGGLAFGLADPWTLGLALGFTGGGLLGLVVELLAGPFVLAGGGLLGVLTMLVEVVAIAAAVALVVGTVLGLLFARTGGEEEYEELDMEDLTDTDVVSAMMEEFRRFSPRGAEALIDERDAYLAHNILALRQQGKDVLAVIGAGHVEGVKGYLDNPETLPPMESLQGREEKRFSLAKLFGFLLTVGFLVFFLLLLMSGISNQDLLRVFLAWVVFNGAFAFTLALVGGARIRSATVGGLVAWLTSLNPLLAPGWFAGYVELRYTPVSIGDISTLNEIMADEDAPIGDLLARMREVPLFKLIAVVALTNVGSMIASFLFPFVVLPYLGGPFDSLGELTAAMRAGIANSIDLIVSLL</sequence>
<feature type="transmembrane region" description="Helical" evidence="2">
    <location>
        <begin position="138"/>
        <end position="167"/>
    </location>
</feature>
<organism evidence="3 4">
    <name type="scientific">Salarchaeum japonicum</name>
    <dbReference type="NCBI Taxonomy" id="555573"/>
    <lineage>
        <taxon>Archaea</taxon>
        <taxon>Methanobacteriati</taxon>
        <taxon>Methanobacteriota</taxon>
        <taxon>Stenosarchaea group</taxon>
        <taxon>Halobacteria</taxon>
        <taxon>Halobacteriales</taxon>
        <taxon>Halobacteriaceae</taxon>
    </lineage>
</organism>
<feature type="transmembrane region" description="Helical" evidence="2">
    <location>
        <begin position="314"/>
        <end position="335"/>
    </location>
</feature>
<comment type="caution">
    <text evidence="3">The sequence shown here is derived from an EMBL/GenBank/DDBJ whole genome shotgun (WGS) entry which is preliminary data.</text>
</comment>